<name>A0A938X7A4_9FIRM</name>
<evidence type="ECO:0000313" key="1">
    <source>
        <dbReference type="EMBL" id="MBM6920445.1"/>
    </source>
</evidence>
<protein>
    <submittedName>
        <fullName evidence="1">Uncharacterized protein</fullName>
    </submittedName>
</protein>
<accession>A0A938X7A4</accession>
<evidence type="ECO:0000313" key="2">
    <source>
        <dbReference type="Proteomes" id="UP000774750"/>
    </source>
</evidence>
<dbReference type="Proteomes" id="UP000774750">
    <property type="component" value="Unassembled WGS sequence"/>
</dbReference>
<organism evidence="1 2">
    <name type="scientific">Merdimmobilis hominis</name>
    <dbReference type="NCBI Taxonomy" id="2897707"/>
    <lineage>
        <taxon>Bacteria</taxon>
        <taxon>Bacillati</taxon>
        <taxon>Bacillota</taxon>
        <taxon>Clostridia</taxon>
        <taxon>Eubacteriales</taxon>
        <taxon>Oscillospiraceae</taxon>
        <taxon>Merdimmobilis</taxon>
    </lineage>
</organism>
<reference evidence="1" key="1">
    <citation type="submission" date="2020-08" db="EMBL/GenBank/DDBJ databases">
        <authorList>
            <person name="Cejkova D."/>
            <person name="Kubasova T."/>
            <person name="Jahodarova E."/>
            <person name="Rychlik I."/>
        </authorList>
    </citation>
    <scope>NUCLEOTIDE SEQUENCE</scope>
    <source>
        <strain evidence="1">An559</strain>
    </source>
</reference>
<dbReference type="RefSeq" id="WP_204445303.1">
    <property type="nucleotide sequence ID" value="NZ_JACJKY010000005.1"/>
</dbReference>
<dbReference type="EMBL" id="JACJKY010000005">
    <property type="protein sequence ID" value="MBM6920445.1"/>
    <property type="molecule type" value="Genomic_DNA"/>
</dbReference>
<reference evidence="1" key="2">
    <citation type="journal article" date="2021" name="Sci. Rep.">
        <title>The distribution of antibiotic resistance genes in chicken gut microbiota commensals.</title>
        <authorList>
            <person name="Juricova H."/>
            <person name="Matiasovicova J."/>
            <person name="Kubasova T."/>
            <person name="Cejkova D."/>
            <person name="Rychlik I."/>
        </authorList>
    </citation>
    <scope>NUCLEOTIDE SEQUENCE</scope>
    <source>
        <strain evidence="1">An559</strain>
    </source>
</reference>
<proteinExistence type="predicted"/>
<keyword evidence="2" id="KW-1185">Reference proteome</keyword>
<gene>
    <name evidence="1" type="ORF">H6A12_04655</name>
</gene>
<comment type="caution">
    <text evidence="1">The sequence shown here is derived from an EMBL/GenBank/DDBJ whole genome shotgun (WGS) entry which is preliminary data.</text>
</comment>
<sequence length="103" mass="11460">MNPAEQSLTNWLCQKTTEAEALLSADFSRMKGQITKLGGVKYLKNLLSRGIASDSFLPLSQKNRLDLSPEAAVVNAQFAALFEDDEANECFDRLCDAGFYNHR</sequence>
<dbReference type="AlphaFoldDB" id="A0A938X7A4"/>